<feature type="coiled-coil region" evidence="1">
    <location>
        <begin position="16"/>
        <end position="148"/>
    </location>
</feature>
<dbReference type="AlphaFoldDB" id="A0A380DQP5"/>
<protein>
    <submittedName>
        <fullName evidence="2">Chromosome segregation protein SMC</fullName>
    </submittedName>
</protein>
<evidence type="ECO:0000313" key="2">
    <source>
        <dbReference type="EMBL" id="SUK44602.1"/>
    </source>
</evidence>
<evidence type="ECO:0000313" key="3">
    <source>
        <dbReference type="Proteomes" id="UP000255091"/>
    </source>
</evidence>
<organism evidence="2 3">
    <name type="scientific">Staphylococcus aureus</name>
    <dbReference type="NCBI Taxonomy" id="1280"/>
    <lineage>
        <taxon>Bacteria</taxon>
        <taxon>Bacillati</taxon>
        <taxon>Bacillota</taxon>
        <taxon>Bacilli</taxon>
        <taxon>Bacillales</taxon>
        <taxon>Staphylococcaceae</taxon>
        <taxon>Staphylococcus</taxon>
    </lineage>
</organism>
<keyword evidence="1" id="KW-0175">Coiled coil</keyword>
<evidence type="ECO:0000256" key="1">
    <source>
        <dbReference type="SAM" id="Coils"/>
    </source>
</evidence>
<sequence>MPELKRAGVKLTADGTAQYKADLKSATAALRQMAEESKRNVVALGNNASASKKYGLAIKDLGNTAKLAQAKLNVLQDRQKQLSESSRIFASEINKLENKMKTAKGDTTELSNALAELRSKESLNNAELHKLNATIARTETQMIKAKNAASQMIDEYRNAGGRFADVSEKLKTVGNKFDDAGK</sequence>
<dbReference type="Proteomes" id="UP000255091">
    <property type="component" value="Unassembled WGS sequence"/>
</dbReference>
<gene>
    <name evidence="2" type="ORF">NCTC6133_01653</name>
</gene>
<name>A0A380DQP5_STAAU</name>
<accession>A0A380DQP5</accession>
<reference evidence="2 3" key="1">
    <citation type="submission" date="2018-06" db="EMBL/GenBank/DDBJ databases">
        <authorList>
            <consortium name="Pathogen Informatics"/>
            <person name="Doyle S."/>
        </authorList>
    </citation>
    <scope>NUCLEOTIDE SEQUENCE [LARGE SCALE GENOMIC DNA]</scope>
    <source>
        <strain evidence="2 3">NCTC6133</strain>
    </source>
</reference>
<dbReference type="EMBL" id="UHAP01000001">
    <property type="protein sequence ID" value="SUK44602.1"/>
    <property type="molecule type" value="Genomic_DNA"/>
</dbReference>
<proteinExistence type="predicted"/>